<keyword evidence="3" id="KW-1185">Reference proteome</keyword>
<comment type="caution">
    <text evidence="2">The sequence shown here is derived from an EMBL/GenBank/DDBJ whole genome shotgun (WGS) entry which is preliminary data.</text>
</comment>
<dbReference type="RefSeq" id="WP_110838349.1">
    <property type="nucleotide sequence ID" value="NZ_QJVJ01000001.1"/>
</dbReference>
<organism evidence="2 3">
    <name type="scientific">Paenibacillus flagellatus</name>
    <dbReference type="NCBI Taxonomy" id="2211139"/>
    <lineage>
        <taxon>Bacteria</taxon>
        <taxon>Bacillati</taxon>
        <taxon>Bacillota</taxon>
        <taxon>Bacilli</taxon>
        <taxon>Bacillales</taxon>
        <taxon>Paenibacillaceae</taxon>
        <taxon>Paenibacillus</taxon>
    </lineage>
</organism>
<name>A0A2V5KPC8_9BACL</name>
<evidence type="ECO:0000256" key="1">
    <source>
        <dbReference type="SAM" id="MobiDB-lite"/>
    </source>
</evidence>
<feature type="region of interest" description="Disordered" evidence="1">
    <location>
        <begin position="80"/>
        <end position="113"/>
    </location>
</feature>
<dbReference type="EMBL" id="QJVJ01000001">
    <property type="protein sequence ID" value="PYI57310.1"/>
    <property type="molecule type" value="Genomic_DNA"/>
</dbReference>
<reference evidence="2 3" key="1">
    <citation type="submission" date="2018-05" db="EMBL/GenBank/DDBJ databases">
        <title>Paenibacillus flagellatus sp. nov., isolated from selenium mineral soil.</title>
        <authorList>
            <person name="Dai X."/>
        </authorList>
    </citation>
    <scope>NUCLEOTIDE SEQUENCE [LARGE SCALE GENOMIC DNA]</scope>
    <source>
        <strain evidence="2 3">DXL2</strain>
    </source>
</reference>
<proteinExistence type="predicted"/>
<evidence type="ECO:0000313" key="2">
    <source>
        <dbReference type="EMBL" id="PYI57310.1"/>
    </source>
</evidence>
<accession>A0A2V5KPC8</accession>
<dbReference type="AlphaFoldDB" id="A0A2V5KPC8"/>
<gene>
    <name evidence="2" type="ORF">DLM86_02390</name>
</gene>
<feature type="compositionally biased region" description="Low complexity" evidence="1">
    <location>
        <begin position="80"/>
        <end position="111"/>
    </location>
</feature>
<evidence type="ECO:0000313" key="3">
    <source>
        <dbReference type="Proteomes" id="UP000247476"/>
    </source>
</evidence>
<protein>
    <submittedName>
        <fullName evidence="2">Uncharacterized protein</fullName>
    </submittedName>
</protein>
<dbReference type="Proteomes" id="UP000247476">
    <property type="component" value="Unassembled WGS sequence"/>
</dbReference>
<sequence>MEVEHYPYNRSRDILSGTMSVFSVPLVGAAGTDPMMGSGLVVNRGFELGSGTIAVQLELSTPRAGTADVIIDQASLTAADPVPTPTVTPSASPSVTLTATPTATPTSMPPAGSLEWQSRHFQSFNEKAGARPDEVVHSASFEYNLLQ</sequence>